<dbReference type="Gene3D" id="1.10.287.130">
    <property type="match status" value="1"/>
</dbReference>
<dbReference type="PANTHER" id="PTHR43711">
    <property type="entry name" value="TWO-COMPONENT HISTIDINE KINASE"/>
    <property type="match status" value="1"/>
</dbReference>
<dbReference type="EMBL" id="SSNT01000005">
    <property type="protein sequence ID" value="THF80951.1"/>
    <property type="molecule type" value="Genomic_DNA"/>
</dbReference>
<dbReference type="InterPro" id="IPR036890">
    <property type="entry name" value="HATPase_C_sf"/>
</dbReference>
<evidence type="ECO:0000256" key="8">
    <source>
        <dbReference type="ARBA" id="ARBA00022840"/>
    </source>
</evidence>
<dbReference type="SMART" id="SM00388">
    <property type="entry name" value="HisKA"/>
    <property type="match status" value="1"/>
</dbReference>
<evidence type="ECO:0000313" key="11">
    <source>
        <dbReference type="EMBL" id="THF80951.1"/>
    </source>
</evidence>
<keyword evidence="5" id="KW-0808">Transferase</keyword>
<dbReference type="Pfam" id="PF02518">
    <property type="entry name" value="HATPase_c"/>
    <property type="match status" value="1"/>
</dbReference>
<dbReference type="GO" id="GO:0005524">
    <property type="term" value="F:ATP binding"/>
    <property type="evidence" value="ECO:0007669"/>
    <property type="project" value="UniProtKB-KW"/>
</dbReference>
<organism evidence="11 12">
    <name type="scientific">Metabacillus sediminilitoris</name>
    <dbReference type="NCBI Taxonomy" id="2567941"/>
    <lineage>
        <taxon>Bacteria</taxon>
        <taxon>Bacillati</taxon>
        <taxon>Bacillota</taxon>
        <taxon>Bacilli</taxon>
        <taxon>Bacillales</taxon>
        <taxon>Bacillaceae</taxon>
        <taxon>Metabacillus</taxon>
    </lineage>
</organism>
<evidence type="ECO:0000256" key="9">
    <source>
        <dbReference type="ARBA" id="ARBA00023012"/>
    </source>
</evidence>
<gene>
    <name evidence="11" type="ORF">E6W99_07230</name>
</gene>
<dbReference type="SUPFAM" id="SSF55874">
    <property type="entry name" value="ATPase domain of HSP90 chaperone/DNA topoisomerase II/histidine kinase"/>
    <property type="match status" value="1"/>
</dbReference>
<dbReference type="InterPro" id="IPR003661">
    <property type="entry name" value="HisK_dim/P_dom"/>
</dbReference>
<keyword evidence="6" id="KW-0547">Nucleotide-binding</keyword>
<evidence type="ECO:0000256" key="7">
    <source>
        <dbReference type="ARBA" id="ARBA00022777"/>
    </source>
</evidence>
<dbReference type="RefSeq" id="WP_155443936.1">
    <property type="nucleotide sequence ID" value="NZ_CP046266.1"/>
</dbReference>
<keyword evidence="10" id="KW-0472">Membrane</keyword>
<dbReference type="GO" id="GO:0005886">
    <property type="term" value="C:plasma membrane"/>
    <property type="evidence" value="ECO:0007669"/>
    <property type="project" value="UniProtKB-SubCell"/>
</dbReference>
<keyword evidence="4" id="KW-0597">Phosphoprotein</keyword>
<dbReference type="Proteomes" id="UP000310334">
    <property type="component" value="Unassembled WGS sequence"/>
</dbReference>
<dbReference type="AlphaFoldDB" id="A0A4S4C089"/>
<dbReference type="GO" id="GO:0000155">
    <property type="term" value="F:phosphorelay sensor kinase activity"/>
    <property type="evidence" value="ECO:0007669"/>
    <property type="project" value="InterPro"/>
</dbReference>
<keyword evidence="7 11" id="KW-0418">Kinase</keyword>
<dbReference type="InterPro" id="IPR036097">
    <property type="entry name" value="HisK_dim/P_sf"/>
</dbReference>
<accession>A0A4S4C089</accession>
<dbReference type="Pfam" id="PF00512">
    <property type="entry name" value="HisKA"/>
    <property type="match status" value="1"/>
</dbReference>
<keyword evidence="9" id="KW-0902">Two-component regulatory system</keyword>
<dbReference type="InterPro" id="IPR003594">
    <property type="entry name" value="HATPase_dom"/>
</dbReference>
<comment type="catalytic activity">
    <reaction evidence="1">
        <text>ATP + protein L-histidine = ADP + protein N-phospho-L-histidine.</text>
        <dbReference type="EC" id="2.7.13.3"/>
    </reaction>
</comment>
<dbReference type="CDD" id="cd00082">
    <property type="entry name" value="HisKA"/>
    <property type="match status" value="1"/>
</dbReference>
<dbReference type="InterPro" id="IPR004358">
    <property type="entry name" value="Sig_transdc_His_kin-like_C"/>
</dbReference>
<dbReference type="PRINTS" id="PR00344">
    <property type="entry name" value="BCTRLSENSOR"/>
</dbReference>
<comment type="caution">
    <text evidence="11">The sequence shown here is derived from an EMBL/GenBank/DDBJ whole genome shotgun (WGS) entry which is preliminary data.</text>
</comment>
<evidence type="ECO:0000256" key="6">
    <source>
        <dbReference type="ARBA" id="ARBA00022741"/>
    </source>
</evidence>
<dbReference type="PANTHER" id="PTHR43711:SF26">
    <property type="entry name" value="SENSOR HISTIDINE KINASE RCSC"/>
    <property type="match status" value="1"/>
</dbReference>
<comment type="subcellular location">
    <subcellularLocation>
        <location evidence="2">Cell membrane</location>
        <topology evidence="2">Multi-pass membrane protein</topology>
    </subcellularLocation>
</comment>
<dbReference type="CDD" id="cd00075">
    <property type="entry name" value="HATPase"/>
    <property type="match status" value="1"/>
</dbReference>
<dbReference type="FunFam" id="3.30.565.10:FF:000006">
    <property type="entry name" value="Sensor histidine kinase WalK"/>
    <property type="match status" value="1"/>
</dbReference>
<evidence type="ECO:0000256" key="2">
    <source>
        <dbReference type="ARBA" id="ARBA00004651"/>
    </source>
</evidence>
<dbReference type="SUPFAM" id="SSF47384">
    <property type="entry name" value="Homodimeric domain of signal transducing histidine kinase"/>
    <property type="match status" value="1"/>
</dbReference>
<dbReference type="Gene3D" id="3.30.565.10">
    <property type="entry name" value="Histidine kinase-like ATPase, C-terminal domain"/>
    <property type="match status" value="1"/>
</dbReference>
<dbReference type="InterPro" id="IPR050736">
    <property type="entry name" value="Sensor_HK_Regulatory"/>
</dbReference>
<dbReference type="SMART" id="SM00387">
    <property type="entry name" value="HATPase_c"/>
    <property type="match status" value="1"/>
</dbReference>
<protein>
    <recommendedName>
        <fullName evidence="3">histidine kinase</fullName>
        <ecNumber evidence="3">2.7.13.3</ecNumber>
    </recommendedName>
</protein>
<evidence type="ECO:0000256" key="5">
    <source>
        <dbReference type="ARBA" id="ARBA00022679"/>
    </source>
</evidence>
<dbReference type="InterPro" id="IPR005467">
    <property type="entry name" value="His_kinase_dom"/>
</dbReference>
<evidence type="ECO:0000313" key="12">
    <source>
        <dbReference type="Proteomes" id="UP000310334"/>
    </source>
</evidence>
<dbReference type="FunFam" id="1.10.287.130:FF:000001">
    <property type="entry name" value="Two-component sensor histidine kinase"/>
    <property type="match status" value="1"/>
</dbReference>
<dbReference type="PROSITE" id="PS50109">
    <property type="entry name" value="HIS_KIN"/>
    <property type="match status" value="1"/>
</dbReference>
<evidence type="ECO:0000256" key="3">
    <source>
        <dbReference type="ARBA" id="ARBA00012438"/>
    </source>
</evidence>
<keyword evidence="8" id="KW-0067">ATP-binding</keyword>
<reference evidence="11 12" key="1">
    <citation type="submission" date="2019-04" db="EMBL/GenBank/DDBJ databases">
        <title>Bacillus sediminilitoris sp. nov., isolated from a tidal flat sediment on the East China Sea.</title>
        <authorList>
            <person name="Wei Y."/>
            <person name="Mao H."/>
            <person name="Fang J."/>
        </authorList>
    </citation>
    <scope>NUCLEOTIDE SEQUENCE [LARGE SCALE GENOMIC DNA]</scope>
    <source>
        <strain evidence="11 12">DSL-17</strain>
    </source>
</reference>
<dbReference type="EC" id="2.7.13.3" evidence="3"/>
<evidence type="ECO:0000256" key="10">
    <source>
        <dbReference type="ARBA" id="ARBA00023136"/>
    </source>
</evidence>
<evidence type="ECO:0000256" key="1">
    <source>
        <dbReference type="ARBA" id="ARBA00000085"/>
    </source>
</evidence>
<name>A0A4S4C089_9BACI</name>
<evidence type="ECO:0000256" key="4">
    <source>
        <dbReference type="ARBA" id="ARBA00022553"/>
    </source>
</evidence>
<sequence>MKRTKRDLFYKTRRSLTAKYSLLIILFLMLFIIILFSFVYFWFLSAERSELRDRVRHEAELVEEFFLQDPNHHPGERNDNQEFVTTDSDPLFYYVLDTRGELVLNNEQLPLLKTAFINFIKNWKPEKEELRKEEFILDRKLFIKNEKNKDNRRFSTYIPKDPELQILMIARPIYDHDQLVGYLYIGENITDLLQLLKRLFIILAFSALIFSFIAFAFSRVMSNRAMVPIERAFKRQQEFVADASHELRTPLSVMLSSLDILEMEDEEKNEISAKMVGNLKDEVKRMSGLVGDLLTLARSDSDDPNISFEDFNLRPIAERTIHTFEGHAASKNIQLELDISTAITIFGNKDRITQLLYILLDNAIKYSKESGSVTLSITMEKNLVTISVKDNGIGIDEKNLTHIFERFYRVDKARTRQQGGHGLGLSIAKWIVDIHGGRISVESKIGEGSTFIVKIPSKTM</sequence>
<keyword evidence="12" id="KW-1185">Reference proteome</keyword>
<proteinExistence type="predicted"/>